<reference evidence="2 3" key="2">
    <citation type="journal article" date="2023" name="ChemBioChem">
        <title>Acyltransferase Domain Exchange between Two Independent Type I Polyketide Synthases in the Same Producer Strain of Macrolide Antibiotics.</title>
        <authorList>
            <person name="Kudo F."/>
            <person name="Kishikawa K."/>
            <person name="Tsuboi K."/>
            <person name="Kido T."/>
            <person name="Usui T."/>
            <person name="Hashimoto J."/>
            <person name="Shin-Ya K."/>
            <person name="Miyanaga A."/>
            <person name="Eguchi T."/>
        </authorList>
    </citation>
    <scope>NUCLEOTIDE SEQUENCE [LARGE SCALE GENOMIC DNA]</scope>
    <source>
        <strain evidence="2 3">A-8890</strain>
    </source>
</reference>
<proteinExistence type="predicted"/>
<evidence type="ECO:0000313" key="3">
    <source>
        <dbReference type="Proteomes" id="UP001321542"/>
    </source>
</evidence>
<dbReference type="EMBL" id="AP018448">
    <property type="protein sequence ID" value="BBC35500.1"/>
    <property type="molecule type" value="Genomic_DNA"/>
</dbReference>
<keyword evidence="3" id="KW-1185">Reference proteome</keyword>
<accession>A0ABM7FGZ3</accession>
<evidence type="ECO:0000256" key="1">
    <source>
        <dbReference type="SAM" id="MobiDB-lite"/>
    </source>
</evidence>
<evidence type="ECO:0000313" key="2">
    <source>
        <dbReference type="EMBL" id="BBC35500.1"/>
    </source>
</evidence>
<reference evidence="2 3" key="1">
    <citation type="journal article" date="2010" name="ChemBioChem">
        <title>Cloning and characterization of the biosynthetic gene cluster of 16-membered macrolide antibiotic FD-891: involvement of a dual functional cytochrome P450 monooxygenase catalyzing epoxidation and hydroxylation.</title>
        <authorList>
            <person name="Kudo F."/>
            <person name="Motegi A."/>
            <person name="Mizoue K."/>
            <person name="Eguchi T."/>
        </authorList>
    </citation>
    <scope>NUCLEOTIDE SEQUENCE [LARGE SCALE GENOMIC DNA]</scope>
    <source>
        <strain evidence="2 3">A-8890</strain>
    </source>
</reference>
<name>A0ABM7FGZ3_9ACTN</name>
<feature type="compositionally biased region" description="Low complexity" evidence="1">
    <location>
        <begin position="40"/>
        <end position="56"/>
    </location>
</feature>
<dbReference type="Proteomes" id="UP001321542">
    <property type="component" value="Chromosome"/>
</dbReference>
<gene>
    <name evidence="2" type="ORF">SGFS_067940</name>
</gene>
<sequence>MGEGEASAVAAARGVEGVEGVCVAVQSGCGEQLAGVAGSAAASHSVGESHSVSSGVRRTSLDSSAITEPDDISSDGCRSTGDAEMSLACVTTALPAPNIPCRAVGGDSRLVSWSA</sequence>
<organism evidence="2 3">
    <name type="scientific">Streptomyces graminofaciens</name>
    <dbReference type="NCBI Taxonomy" id="68212"/>
    <lineage>
        <taxon>Bacteria</taxon>
        <taxon>Bacillati</taxon>
        <taxon>Actinomycetota</taxon>
        <taxon>Actinomycetes</taxon>
        <taxon>Kitasatosporales</taxon>
        <taxon>Streptomycetaceae</taxon>
        <taxon>Streptomyces</taxon>
    </lineage>
</organism>
<feature type="region of interest" description="Disordered" evidence="1">
    <location>
        <begin position="40"/>
        <end position="79"/>
    </location>
</feature>
<protein>
    <submittedName>
        <fullName evidence="2">Uncharacterized protein</fullName>
    </submittedName>
</protein>